<reference evidence="1 2" key="1">
    <citation type="journal article" date="2018" name="Genome Biol. Evol.">
        <title>Multiple Roots of Fruiting Body Formation in Amoebozoa.</title>
        <authorList>
            <person name="Hillmann F."/>
            <person name="Forbes G."/>
            <person name="Novohradska S."/>
            <person name="Ferling I."/>
            <person name="Riege K."/>
            <person name="Groth M."/>
            <person name="Westermann M."/>
            <person name="Marz M."/>
            <person name="Spaller T."/>
            <person name="Winckler T."/>
            <person name="Schaap P."/>
            <person name="Glockner G."/>
        </authorList>
    </citation>
    <scope>NUCLEOTIDE SEQUENCE [LARGE SCALE GENOMIC DNA]</scope>
    <source>
        <strain evidence="1 2">Jena</strain>
    </source>
</reference>
<dbReference type="EMBL" id="MDYQ01000369">
    <property type="protein sequence ID" value="PRP75686.1"/>
    <property type="molecule type" value="Genomic_DNA"/>
</dbReference>
<proteinExistence type="predicted"/>
<evidence type="ECO:0000313" key="1">
    <source>
        <dbReference type="EMBL" id="PRP75686.1"/>
    </source>
</evidence>
<feature type="non-terminal residue" evidence="1">
    <location>
        <position position="1"/>
    </location>
</feature>
<accession>A0A2P6MVL2</accession>
<comment type="caution">
    <text evidence="1">The sequence shown here is derived from an EMBL/GenBank/DDBJ whole genome shotgun (WGS) entry which is preliminary data.</text>
</comment>
<evidence type="ECO:0000313" key="2">
    <source>
        <dbReference type="Proteomes" id="UP000241769"/>
    </source>
</evidence>
<name>A0A2P6MVL2_9EUKA</name>
<keyword evidence="2" id="KW-1185">Reference proteome</keyword>
<dbReference type="InParanoid" id="A0A2P6MVL2"/>
<gene>
    <name evidence="1" type="ORF">PROFUN_15394</name>
</gene>
<dbReference type="AlphaFoldDB" id="A0A2P6MVL2"/>
<sequence>EHQNASKLGFQYAQWDMQSLQQYMTNRHQQLNRKIKKVFTAIRFLIRIKHKATLLTAGVAIQYDYSFLPDTWFSQSVSAVAQICSKIDAVLLLY</sequence>
<protein>
    <submittedName>
        <fullName evidence="1">Uncharacterized protein</fullName>
    </submittedName>
</protein>
<organism evidence="1 2">
    <name type="scientific">Planoprotostelium fungivorum</name>
    <dbReference type="NCBI Taxonomy" id="1890364"/>
    <lineage>
        <taxon>Eukaryota</taxon>
        <taxon>Amoebozoa</taxon>
        <taxon>Evosea</taxon>
        <taxon>Variosea</taxon>
        <taxon>Cavosteliida</taxon>
        <taxon>Cavosteliaceae</taxon>
        <taxon>Planoprotostelium</taxon>
    </lineage>
</organism>
<dbReference type="Proteomes" id="UP000241769">
    <property type="component" value="Unassembled WGS sequence"/>
</dbReference>